<dbReference type="PANTHER" id="PTHR34109">
    <property type="entry name" value="BNAUNNG04460D PROTEIN-RELATED"/>
    <property type="match status" value="1"/>
</dbReference>
<sequence length="160" mass="17800">MSEKAKTAVPEGMHTVTTHLWFQGNCVEAIKFYKKAFGAVEATPPVTAPGFETIMHAMLSIGTSRIMMADAWPGTWEQAPAEGTTASLWLYVEKCDEAFQQAVDAGCEVIMPMSDSFWGDRFGKVKDPFGHCWALASHRWNMTPEEIAKGQRLWLASLKK</sequence>
<evidence type="ECO:0000313" key="3">
    <source>
        <dbReference type="Proteomes" id="UP000218113"/>
    </source>
</evidence>
<dbReference type="SUPFAM" id="SSF54593">
    <property type="entry name" value="Glyoxalase/Bleomycin resistance protein/Dihydroxybiphenyl dioxygenase"/>
    <property type="match status" value="1"/>
</dbReference>
<dbReference type="CDD" id="cd07246">
    <property type="entry name" value="VOC_like"/>
    <property type="match status" value="1"/>
</dbReference>
<dbReference type="Gene3D" id="3.10.180.10">
    <property type="entry name" value="2,3-Dihydroxybiphenyl 1,2-Dioxygenase, domain 1"/>
    <property type="match status" value="1"/>
</dbReference>
<dbReference type="PANTHER" id="PTHR34109:SF1">
    <property type="entry name" value="VOC DOMAIN-CONTAINING PROTEIN"/>
    <property type="match status" value="1"/>
</dbReference>
<dbReference type="EMBL" id="NVSR01000171">
    <property type="protein sequence ID" value="PCI21910.1"/>
    <property type="molecule type" value="Genomic_DNA"/>
</dbReference>
<gene>
    <name evidence="2" type="ORF">COB67_13740</name>
</gene>
<dbReference type="PROSITE" id="PS51819">
    <property type="entry name" value="VOC"/>
    <property type="match status" value="1"/>
</dbReference>
<dbReference type="InterPro" id="IPR004360">
    <property type="entry name" value="Glyas_Fos-R_dOase_dom"/>
</dbReference>
<comment type="caution">
    <text evidence="2">The sequence shown here is derived from an EMBL/GenBank/DDBJ whole genome shotgun (WGS) entry which is preliminary data.</text>
</comment>
<protein>
    <submittedName>
        <fullName evidence="2">Glyoxalase</fullName>
    </submittedName>
</protein>
<dbReference type="InterPro" id="IPR037523">
    <property type="entry name" value="VOC_core"/>
</dbReference>
<dbReference type="Pfam" id="PF00903">
    <property type="entry name" value="Glyoxalase"/>
    <property type="match status" value="1"/>
</dbReference>
<dbReference type="Proteomes" id="UP000218113">
    <property type="component" value="Unassembled WGS sequence"/>
</dbReference>
<evidence type="ECO:0000259" key="1">
    <source>
        <dbReference type="PROSITE" id="PS51819"/>
    </source>
</evidence>
<evidence type="ECO:0000313" key="2">
    <source>
        <dbReference type="EMBL" id="PCI21910.1"/>
    </source>
</evidence>
<feature type="domain" description="VOC" evidence="1">
    <location>
        <begin position="12"/>
        <end position="138"/>
    </location>
</feature>
<reference evidence="3" key="1">
    <citation type="submission" date="2017-08" db="EMBL/GenBank/DDBJ databases">
        <title>A dynamic microbial community with high functional redundancy inhabits the cold, oxic subseafloor aquifer.</title>
        <authorList>
            <person name="Tully B.J."/>
            <person name="Wheat C.G."/>
            <person name="Glazer B.T."/>
            <person name="Huber J.A."/>
        </authorList>
    </citation>
    <scope>NUCLEOTIDE SEQUENCE [LARGE SCALE GENOMIC DNA]</scope>
</reference>
<proteinExistence type="predicted"/>
<dbReference type="AlphaFoldDB" id="A0A2A4SKI5"/>
<dbReference type="InterPro" id="IPR029068">
    <property type="entry name" value="Glyas_Bleomycin-R_OHBP_Dase"/>
</dbReference>
<organism evidence="2 3">
    <name type="scientific">SAR324 cluster bacterium</name>
    <dbReference type="NCBI Taxonomy" id="2024889"/>
    <lineage>
        <taxon>Bacteria</taxon>
        <taxon>Deltaproteobacteria</taxon>
        <taxon>SAR324 cluster</taxon>
    </lineage>
</organism>
<accession>A0A2A4SKI5</accession>
<name>A0A2A4SKI5_9DELT</name>